<accession>A8AMZ6</accession>
<keyword evidence="1" id="KW-1133">Transmembrane helix</keyword>
<gene>
    <name evidence="2" type="ordered locus">CKO_03783</name>
</gene>
<organism evidence="2 3">
    <name type="scientific">Citrobacter koseri (strain ATCC BAA-895 / CDC 4225-83 / SGSC4696)</name>
    <dbReference type="NCBI Taxonomy" id="290338"/>
    <lineage>
        <taxon>Bacteria</taxon>
        <taxon>Pseudomonadati</taxon>
        <taxon>Pseudomonadota</taxon>
        <taxon>Gammaproteobacteria</taxon>
        <taxon>Enterobacterales</taxon>
        <taxon>Enterobacteriaceae</taxon>
        <taxon>Citrobacter</taxon>
    </lineage>
</organism>
<dbReference type="KEGG" id="cko:CKO_03783"/>
<sequence>MLTQAAPGQAKTIIHCFILTYFHSVFLSTLLNSQNDKLYKFNYFVKLSASFLFLLW</sequence>
<evidence type="ECO:0000313" key="2">
    <source>
        <dbReference type="EMBL" id="ABV14859.1"/>
    </source>
</evidence>
<dbReference type="EMBL" id="CP000822">
    <property type="protein sequence ID" value="ABV14859.1"/>
    <property type="molecule type" value="Genomic_DNA"/>
</dbReference>
<feature type="transmembrane region" description="Helical" evidence="1">
    <location>
        <begin position="12"/>
        <end position="31"/>
    </location>
</feature>
<dbReference type="AlphaFoldDB" id="A8AMZ6"/>
<keyword evidence="3" id="KW-1185">Reference proteome</keyword>
<protein>
    <submittedName>
        <fullName evidence="2">Uncharacterized protein</fullName>
    </submittedName>
</protein>
<dbReference type="HOGENOM" id="CLU_3005873_0_0_6"/>
<name>A8AMZ6_CITK8</name>
<keyword evidence="1" id="KW-0472">Membrane</keyword>
<keyword evidence="1" id="KW-0812">Transmembrane</keyword>
<reference evidence="2 3" key="1">
    <citation type="submission" date="2007-08" db="EMBL/GenBank/DDBJ databases">
        <authorList>
            <consortium name="The Citrobacter koseri Genome Sequencing Project"/>
            <person name="McClelland M."/>
            <person name="Sanderson E.K."/>
            <person name="Porwollik S."/>
            <person name="Spieth J."/>
            <person name="Clifton W.S."/>
            <person name="Latreille P."/>
            <person name="Courtney L."/>
            <person name="Wang C."/>
            <person name="Pepin K."/>
            <person name="Bhonagiri V."/>
            <person name="Nash W."/>
            <person name="Johnson M."/>
            <person name="Thiruvilangam P."/>
            <person name="Wilson R."/>
        </authorList>
    </citation>
    <scope>NUCLEOTIDE SEQUENCE [LARGE SCALE GENOMIC DNA]</scope>
    <source>
        <strain evidence="3">ATCC BAA-895 / CDC 4225-83 / SGSC4696</strain>
    </source>
</reference>
<evidence type="ECO:0000256" key="1">
    <source>
        <dbReference type="SAM" id="Phobius"/>
    </source>
</evidence>
<dbReference type="Proteomes" id="UP000008148">
    <property type="component" value="Chromosome"/>
</dbReference>
<dbReference type="STRING" id="290338.CKO_03783"/>
<proteinExistence type="predicted"/>
<evidence type="ECO:0000313" key="3">
    <source>
        <dbReference type="Proteomes" id="UP000008148"/>
    </source>
</evidence>